<evidence type="ECO:0000313" key="4">
    <source>
        <dbReference type="Proteomes" id="UP001230156"/>
    </source>
</evidence>
<feature type="domain" description="WYL" evidence="2">
    <location>
        <begin position="132"/>
        <end position="196"/>
    </location>
</feature>
<dbReference type="Pfam" id="PF13280">
    <property type="entry name" value="WYL"/>
    <property type="match status" value="1"/>
</dbReference>
<dbReference type="InterPro" id="IPR036388">
    <property type="entry name" value="WH-like_DNA-bd_sf"/>
</dbReference>
<evidence type="ECO:0000313" key="3">
    <source>
        <dbReference type="EMBL" id="MDQ7251576.1"/>
    </source>
</evidence>
<dbReference type="EMBL" id="JAUYVI010000013">
    <property type="protein sequence ID" value="MDQ7251576.1"/>
    <property type="molecule type" value="Genomic_DNA"/>
</dbReference>
<dbReference type="InterPro" id="IPR051534">
    <property type="entry name" value="CBASS_pafABC_assoc_protein"/>
</dbReference>
<accession>A0ABU0YX51</accession>
<gene>
    <name evidence="3" type="ORF">Q8A70_28070</name>
</gene>
<evidence type="ECO:0000259" key="1">
    <source>
        <dbReference type="Pfam" id="PF08279"/>
    </source>
</evidence>
<reference evidence="4" key="1">
    <citation type="submission" date="2023-08" db="EMBL/GenBank/DDBJ databases">
        <title>Rhodospirillaceae gen. nov., a novel taxon isolated from the Yangtze River Yuezi River estuary sludge.</title>
        <authorList>
            <person name="Ruan L."/>
        </authorList>
    </citation>
    <scope>NUCLEOTIDE SEQUENCE [LARGE SCALE GENOMIC DNA]</scope>
    <source>
        <strain evidence="4">R-7</strain>
    </source>
</reference>
<keyword evidence="4" id="KW-1185">Reference proteome</keyword>
<dbReference type="PANTHER" id="PTHR34580:SF3">
    <property type="entry name" value="PROTEIN PAFB"/>
    <property type="match status" value="1"/>
</dbReference>
<dbReference type="PANTHER" id="PTHR34580">
    <property type="match status" value="1"/>
</dbReference>
<protein>
    <submittedName>
        <fullName evidence="3">YafY family protein</fullName>
    </submittedName>
</protein>
<dbReference type="InterPro" id="IPR026881">
    <property type="entry name" value="WYL_dom"/>
</dbReference>
<dbReference type="Pfam" id="PF08279">
    <property type="entry name" value="HTH_11"/>
    <property type="match status" value="1"/>
</dbReference>
<dbReference type="SUPFAM" id="SSF46785">
    <property type="entry name" value="Winged helix' DNA-binding domain"/>
    <property type="match status" value="1"/>
</dbReference>
<proteinExistence type="predicted"/>
<feature type="domain" description="Helix-turn-helix type 11" evidence="1">
    <location>
        <begin position="3"/>
        <end position="53"/>
    </location>
</feature>
<dbReference type="Proteomes" id="UP001230156">
    <property type="component" value="Unassembled WGS sequence"/>
</dbReference>
<sequence length="220" mass="24667">MFEVIQVLRGARKPLTAQALAERLEVNKRTIYRDIAALQAMRIPIEGEAGIGYVMRRGFDLPPLMFDADEVEAIVVGLALLRRTGDAGLQMAAASVGTKIAEVLPQESSHSIDSRTLQVSTWGASVPGIDMKAVRRAIREERKLRLGYLDAGNQPTQRVVRPIALVYYVEVAVLAAWCELRDDFRHFRVDRIASMKTLQERFTGHGDGLRLLWEQTRPLD</sequence>
<dbReference type="RefSeq" id="WP_379962073.1">
    <property type="nucleotide sequence ID" value="NZ_JAUYVI010000013.1"/>
</dbReference>
<organism evidence="3 4">
    <name type="scientific">Dongia sedimenti</name>
    <dbReference type="NCBI Taxonomy" id="3064282"/>
    <lineage>
        <taxon>Bacteria</taxon>
        <taxon>Pseudomonadati</taxon>
        <taxon>Pseudomonadota</taxon>
        <taxon>Alphaproteobacteria</taxon>
        <taxon>Rhodospirillales</taxon>
        <taxon>Dongiaceae</taxon>
        <taxon>Dongia</taxon>
    </lineage>
</organism>
<dbReference type="InterPro" id="IPR013196">
    <property type="entry name" value="HTH_11"/>
</dbReference>
<dbReference type="InterPro" id="IPR036390">
    <property type="entry name" value="WH_DNA-bd_sf"/>
</dbReference>
<evidence type="ECO:0000259" key="2">
    <source>
        <dbReference type="Pfam" id="PF13280"/>
    </source>
</evidence>
<dbReference type="Gene3D" id="1.10.10.10">
    <property type="entry name" value="Winged helix-like DNA-binding domain superfamily/Winged helix DNA-binding domain"/>
    <property type="match status" value="1"/>
</dbReference>
<name>A0ABU0YX51_9PROT</name>
<comment type="caution">
    <text evidence="3">The sequence shown here is derived from an EMBL/GenBank/DDBJ whole genome shotgun (WGS) entry which is preliminary data.</text>
</comment>
<dbReference type="PROSITE" id="PS52050">
    <property type="entry name" value="WYL"/>
    <property type="match status" value="1"/>
</dbReference>